<proteinExistence type="predicted"/>
<evidence type="ECO:0000313" key="2">
    <source>
        <dbReference type="Proteomes" id="UP000613002"/>
    </source>
</evidence>
<sequence length="29" mass="3596">MVQLILKFNMDTNYIPVNLVYQYIQQDYQ</sequence>
<dbReference type="AlphaFoldDB" id="A0AA89T5U0"/>
<dbReference type="EMBL" id="JACICZ010000032">
    <property type="protein sequence ID" value="MBB3870478.1"/>
    <property type="molecule type" value="Genomic_DNA"/>
</dbReference>
<name>A0AA89T5U0_9BACL</name>
<organism evidence="1 2">
    <name type="scientific">Parageobacillus toebii NBRC 107807</name>
    <dbReference type="NCBI Taxonomy" id="1223503"/>
    <lineage>
        <taxon>Bacteria</taxon>
        <taxon>Bacillati</taxon>
        <taxon>Bacillota</taxon>
        <taxon>Bacilli</taxon>
        <taxon>Bacillales</taxon>
        <taxon>Anoxybacillaceae</taxon>
        <taxon>Parageobacillus</taxon>
    </lineage>
</organism>
<keyword evidence="2" id="KW-1185">Reference proteome</keyword>
<gene>
    <name evidence="1" type="ORF">HNR78_003455</name>
</gene>
<accession>A0AA89T5U0</accession>
<dbReference type="Proteomes" id="UP000613002">
    <property type="component" value="Unassembled WGS sequence"/>
</dbReference>
<evidence type="ECO:0000313" key="1">
    <source>
        <dbReference type="EMBL" id="MBB3870478.1"/>
    </source>
</evidence>
<protein>
    <submittedName>
        <fullName evidence="1">Uncharacterized protein</fullName>
    </submittedName>
</protein>
<reference evidence="1 2" key="1">
    <citation type="submission" date="2020-08" db="EMBL/GenBank/DDBJ databases">
        <title>Genomic Encyclopedia of Type Strains, Phase IV (KMG-IV): sequencing the most valuable type-strain genomes for metagenomic binning, comparative biology and taxonomic classification.</title>
        <authorList>
            <person name="Goeker M."/>
        </authorList>
    </citation>
    <scope>NUCLEOTIDE SEQUENCE [LARGE SCALE GENOMIC DNA]</scope>
    <source>
        <strain evidence="1 2">DSM 14590</strain>
    </source>
</reference>
<comment type="caution">
    <text evidence="1">The sequence shown here is derived from an EMBL/GenBank/DDBJ whole genome shotgun (WGS) entry which is preliminary data.</text>
</comment>